<organism evidence="2">
    <name type="scientific">Anguilla anguilla</name>
    <name type="common">European freshwater eel</name>
    <name type="synonym">Muraena anguilla</name>
    <dbReference type="NCBI Taxonomy" id="7936"/>
    <lineage>
        <taxon>Eukaryota</taxon>
        <taxon>Metazoa</taxon>
        <taxon>Chordata</taxon>
        <taxon>Craniata</taxon>
        <taxon>Vertebrata</taxon>
        <taxon>Euteleostomi</taxon>
        <taxon>Actinopterygii</taxon>
        <taxon>Neopterygii</taxon>
        <taxon>Teleostei</taxon>
        <taxon>Anguilliformes</taxon>
        <taxon>Anguillidae</taxon>
        <taxon>Anguilla</taxon>
    </lineage>
</organism>
<feature type="region of interest" description="Disordered" evidence="1">
    <location>
        <begin position="1"/>
        <end position="31"/>
    </location>
</feature>
<accession>A0A0E9VWP4</accession>
<reference evidence="2" key="1">
    <citation type="submission" date="2014-11" db="EMBL/GenBank/DDBJ databases">
        <authorList>
            <person name="Amaro Gonzalez C."/>
        </authorList>
    </citation>
    <scope>NUCLEOTIDE SEQUENCE</scope>
</reference>
<proteinExistence type="predicted"/>
<feature type="compositionally biased region" description="Basic and acidic residues" evidence="1">
    <location>
        <begin position="14"/>
        <end position="24"/>
    </location>
</feature>
<reference evidence="2" key="2">
    <citation type="journal article" date="2015" name="Fish Shellfish Immunol.">
        <title>Early steps in the European eel (Anguilla anguilla)-Vibrio vulnificus interaction in the gills: Role of the RtxA13 toxin.</title>
        <authorList>
            <person name="Callol A."/>
            <person name="Pajuelo D."/>
            <person name="Ebbesson L."/>
            <person name="Teles M."/>
            <person name="MacKenzie S."/>
            <person name="Amaro C."/>
        </authorList>
    </citation>
    <scope>NUCLEOTIDE SEQUENCE</scope>
</reference>
<dbReference type="AlphaFoldDB" id="A0A0E9VWP4"/>
<evidence type="ECO:0000313" key="2">
    <source>
        <dbReference type="EMBL" id="JAH82482.1"/>
    </source>
</evidence>
<protein>
    <submittedName>
        <fullName evidence="2">Uncharacterized protein</fullName>
    </submittedName>
</protein>
<name>A0A0E9VWP4_ANGAN</name>
<evidence type="ECO:0000256" key="1">
    <source>
        <dbReference type="SAM" id="MobiDB-lite"/>
    </source>
</evidence>
<dbReference type="EMBL" id="GBXM01026095">
    <property type="protein sequence ID" value="JAH82482.1"/>
    <property type="molecule type" value="Transcribed_RNA"/>
</dbReference>
<sequence length="31" mass="3492">MAERASGLEPEFEIDAKGDREKSTHFSSPRL</sequence>